<reference evidence="3 4" key="1">
    <citation type="submission" date="2020-08" db="EMBL/GenBank/DDBJ databases">
        <title>Genomic Encyclopedia of Type Strains, Phase IV (KMG-IV): sequencing the most valuable type-strain genomes for metagenomic binning, comparative biology and taxonomic classification.</title>
        <authorList>
            <person name="Goeker M."/>
        </authorList>
    </citation>
    <scope>NUCLEOTIDE SEQUENCE [LARGE SCALE GENOMIC DNA]</scope>
    <source>
        <strain evidence="3 4">DSM 7051</strain>
    </source>
</reference>
<proteinExistence type="inferred from homology"/>
<dbReference type="GO" id="GO:0005829">
    <property type="term" value="C:cytosol"/>
    <property type="evidence" value="ECO:0007669"/>
    <property type="project" value="TreeGrafter"/>
</dbReference>
<evidence type="ECO:0000313" key="3">
    <source>
        <dbReference type="EMBL" id="MBB6356610.1"/>
    </source>
</evidence>
<dbReference type="Proteomes" id="UP000536262">
    <property type="component" value="Unassembled WGS sequence"/>
</dbReference>
<dbReference type="FunFam" id="2.20.25.10:FF:000002">
    <property type="entry name" value="UPF0434 protein YcaR"/>
    <property type="match status" value="1"/>
</dbReference>
<organism evidence="3 4">
    <name type="scientific">Aminobacter aganoensis</name>
    <dbReference type="NCBI Taxonomy" id="83264"/>
    <lineage>
        <taxon>Bacteria</taxon>
        <taxon>Pseudomonadati</taxon>
        <taxon>Pseudomonadota</taxon>
        <taxon>Alphaproteobacteria</taxon>
        <taxon>Hyphomicrobiales</taxon>
        <taxon>Phyllobacteriaceae</taxon>
        <taxon>Aminobacter</taxon>
    </lineage>
</organism>
<dbReference type="AlphaFoldDB" id="A0A7X0KMY2"/>
<evidence type="ECO:0000313" key="4">
    <source>
        <dbReference type="Proteomes" id="UP000536262"/>
    </source>
</evidence>
<dbReference type="Gene3D" id="2.20.25.10">
    <property type="match status" value="1"/>
</dbReference>
<dbReference type="InterPro" id="IPR005651">
    <property type="entry name" value="Trm112-like"/>
</dbReference>
<comment type="similarity">
    <text evidence="1">Belongs to the UPF0434 family.</text>
</comment>
<dbReference type="PANTHER" id="PTHR33505">
    <property type="entry name" value="ZGC:162634"/>
    <property type="match status" value="1"/>
</dbReference>
<dbReference type="HAMAP" id="MF_01187">
    <property type="entry name" value="UPF0434"/>
    <property type="match status" value="1"/>
</dbReference>
<dbReference type="SUPFAM" id="SSF158997">
    <property type="entry name" value="Trm112p-like"/>
    <property type="match status" value="1"/>
</dbReference>
<evidence type="ECO:0000256" key="2">
    <source>
        <dbReference type="SAM" id="MobiDB-lite"/>
    </source>
</evidence>
<dbReference type="PANTHER" id="PTHR33505:SF4">
    <property type="entry name" value="PROTEIN PREY, MITOCHONDRIAL"/>
    <property type="match status" value="1"/>
</dbReference>
<comment type="caution">
    <text evidence="3">The sequence shown here is derived from an EMBL/GenBank/DDBJ whole genome shotgun (WGS) entry which is preliminary data.</text>
</comment>
<name>A0A7X0KMY2_9HYPH</name>
<dbReference type="EMBL" id="JACHOU010000015">
    <property type="protein sequence ID" value="MBB6356610.1"/>
    <property type="molecule type" value="Genomic_DNA"/>
</dbReference>
<sequence length="75" mass="8211">MVEATNKRDIDVKLLELLACPLTKGPLTWNAERGELVSRLARLAYPVRDGIPVMLPSEARQIPDEAAPKTTPSAD</sequence>
<dbReference type="RefSeq" id="WP_055972892.1">
    <property type="nucleotide sequence ID" value="NZ_BAABEG010000001.1"/>
</dbReference>
<protein>
    <recommendedName>
        <fullName evidence="1">UPF0434 protein GGR00_004422</fullName>
    </recommendedName>
</protein>
<accession>A0A7X0KMY2</accession>
<feature type="region of interest" description="Disordered" evidence="2">
    <location>
        <begin position="56"/>
        <end position="75"/>
    </location>
</feature>
<gene>
    <name evidence="3" type="ORF">GGR00_004422</name>
</gene>
<evidence type="ECO:0000256" key="1">
    <source>
        <dbReference type="HAMAP-Rule" id="MF_01187"/>
    </source>
</evidence>
<keyword evidence="4" id="KW-1185">Reference proteome</keyword>
<dbReference type="Pfam" id="PF03966">
    <property type="entry name" value="Trm112p"/>
    <property type="match status" value="1"/>
</dbReference>